<keyword evidence="11" id="KW-0645">Protease</keyword>
<feature type="active site" description="Proton acceptor" evidence="7">
    <location>
        <position position="114"/>
    </location>
</feature>
<dbReference type="SUPFAM" id="SSF56601">
    <property type="entry name" value="beta-lactamase/transpeptidase-like"/>
    <property type="match status" value="1"/>
</dbReference>
<keyword evidence="11" id="KW-0121">Carboxypeptidase</keyword>
<comment type="caution">
    <text evidence="11">The sequence shown here is derived from an EMBL/GenBank/DDBJ whole genome shotgun (WGS) entry which is preliminary data.</text>
</comment>
<keyword evidence="5" id="KW-0573">Peptidoglycan synthesis</keyword>
<evidence type="ECO:0000313" key="12">
    <source>
        <dbReference type="Proteomes" id="UP000006238"/>
    </source>
</evidence>
<dbReference type="GO" id="GO:0009002">
    <property type="term" value="F:serine-type D-Ala-D-Ala carboxypeptidase activity"/>
    <property type="evidence" value="ECO:0007669"/>
    <property type="project" value="InterPro"/>
</dbReference>
<protein>
    <submittedName>
        <fullName evidence="11">Serine-type D-Ala-D-Ala carboxypeptidase</fullName>
    </submittedName>
</protein>
<evidence type="ECO:0000256" key="8">
    <source>
        <dbReference type="PIRSR" id="PIRSR618044-2"/>
    </source>
</evidence>
<keyword evidence="12" id="KW-1185">Reference proteome</keyword>
<keyword evidence="6" id="KW-0961">Cell wall biogenesis/degradation</keyword>
<dbReference type="HOGENOM" id="CLU_027070_2_2_9"/>
<dbReference type="PRINTS" id="PR00725">
    <property type="entry name" value="DADACBPTASE1"/>
</dbReference>
<name>D4S036_9FIRM</name>
<dbReference type="STRING" id="45851.BHV86_10475"/>
<organism evidence="11 12">
    <name type="scientific">Eshraghiella crossota DSM 2876</name>
    <dbReference type="NCBI Taxonomy" id="511680"/>
    <lineage>
        <taxon>Bacteria</taxon>
        <taxon>Bacillati</taxon>
        <taxon>Bacillota</taxon>
        <taxon>Clostridia</taxon>
        <taxon>Lachnospirales</taxon>
        <taxon>Lachnospiraceae</taxon>
        <taxon>Eshraghiella</taxon>
    </lineage>
</organism>
<dbReference type="GO" id="GO:0071555">
    <property type="term" value="P:cell wall organization"/>
    <property type="evidence" value="ECO:0007669"/>
    <property type="project" value="UniProtKB-KW"/>
</dbReference>
<keyword evidence="2" id="KW-0732">Signal</keyword>
<dbReference type="Gene3D" id="3.40.710.10">
    <property type="entry name" value="DD-peptidase/beta-lactamase superfamily"/>
    <property type="match status" value="1"/>
</dbReference>
<keyword evidence="3" id="KW-0378">Hydrolase</keyword>
<dbReference type="PROSITE" id="PS51257">
    <property type="entry name" value="PROKAR_LIPOPROTEIN"/>
    <property type="match status" value="1"/>
</dbReference>
<reference evidence="11 12" key="1">
    <citation type="submission" date="2010-02" db="EMBL/GenBank/DDBJ databases">
        <authorList>
            <person name="Weinstock G."/>
            <person name="Sodergren E."/>
            <person name="Clifton S."/>
            <person name="Fulton L."/>
            <person name="Fulton B."/>
            <person name="Courtney L."/>
            <person name="Fronick C."/>
            <person name="Harrison M."/>
            <person name="Strong C."/>
            <person name="Farmer C."/>
            <person name="Delahaunty K."/>
            <person name="Markovic C."/>
            <person name="Hall O."/>
            <person name="Minx P."/>
            <person name="Tomlinson C."/>
            <person name="Mitreva M."/>
            <person name="Nelson J."/>
            <person name="Hou S."/>
            <person name="Wollam A."/>
            <person name="Pepin K.H."/>
            <person name="Johnson M."/>
            <person name="Bhonagiri V."/>
            <person name="Zhang X."/>
            <person name="Suruliraj S."/>
            <person name="Warren W."/>
            <person name="Chinwalla A."/>
            <person name="Mardis E.R."/>
            <person name="Wilson R.K."/>
        </authorList>
    </citation>
    <scope>NUCLEOTIDE SEQUENCE [LARGE SCALE GENOMIC DNA]</scope>
    <source>
        <strain evidence="11 12">DSM 2876</strain>
    </source>
</reference>
<feature type="binding site" evidence="8">
    <location>
        <position position="287"/>
    </location>
    <ligand>
        <name>substrate</name>
    </ligand>
</feature>
<evidence type="ECO:0000256" key="4">
    <source>
        <dbReference type="ARBA" id="ARBA00022960"/>
    </source>
</evidence>
<comment type="similarity">
    <text evidence="1 9">Belongs to the peptidase S11 family.</text>
</comment>
<dbReference type="PANTHER" id="PTHR21581:SF6">
    <property type="entry name" value="TRAFFICKING PROTEIN PARTICLE COMPLEX SUBUNIT 12"/>
    <property type="match status" value="1"/>
</dbReference>
<evidence type="ECO:0000256" key="5">
    <source>
        <dbReference type="ARBA" id="ARBA00022984"/>
    </source>
</evidence>
<evidence type="ECO:0000256" key="2">
    <source>
        <dbReference type="ARBA" id="ARBA00022729"/>
    </source>
</evidence>
<dbReference type="RefSeq" id="WP_005603058.1">
    <property type="nucleotide sequence ID" value="NZ_GG663524.1"/>
</dbReference>
<feature type="active site" description="Acyl-ester intermediate" evidence="7">
    <location>
        <position position="111"/>
    </location>
</feature>
<dbReference type="InterPro" id="IPR012338">
    <property type="entry name" value="Beta-lactam/transpept-like"/>
</dbReference>
<evidence type="ECO:0000256" key="1">
    <source>
        <dbReference type="ARBA" id="ARBA00007164"/>
    </source>
</evidence>
<dbReference type="EMBL" id="ABWN01000030">
    <property type="protein sequence ID" value="EFF68184.1"/>
    <property type="molecule type" value="Genomic_DNA"/>
</dbReference>
<sequence>MKYSNKVLDMKNRLLKIVLSGIMTLSLFGCGKSADKIANQYTVNNSGAELYADIPLTYTDGFSSNIAVVGADAVNSPGSDKITSDAALLVDVNTGEVLFQKNPHKKEYPASTTKILTSLIAIKYGDANSVRKVGDEVIINENNVVMCDFRQGDLIPFDIAIHGALMKSGNDAAAVLALFAADNMSDAVALMNKEAKSLGATESNFVNPHGLYNDNHYTTVYDLYLIFNEAIKYSKFVDTLSCMKYTGSFTRKTAYGDYSIGCSYTNSNGFLTGSYATPDGIKVYGGKAGYTEVARRSYVMLAESNNGHKYIIITMRAESNSLMYKDLSALLNKIPVEKKSYADNE</sequence>
<gene>
    <name evidence="11" type="ORF">BUTYVIB_01452</name>
</gene>
<evidence type="ECO:0000256" key="3">
    <source>
        <dbReference type="ARBA" id="ARBA00022801"/>
    </source>
</evidence>
<dbReference type="GO" id="GO:0006508">
    <property type="term" value="P:proteolysis"/>
    <property type="evidence" value="ECO:0007669"/>
    <property type="project" value="InterPro"/>
</dbReference>
<evidence type="ECO:0000256" key="7">
    <source>
        <dbReference type="PIRSR" id="PIRSR618044-1"/>
    </source>
</evidence>
<dbReference type="GO" id="GO:0008360">
    <property type="term" value="P:regulation of cell shape"/>
    <property type="evidence" value="ECO:0007669"/>
    <property type="project" value="UniProtKB-KW"/>
</dbReference>
<proteinExistence type="inferred from homology"/>
<keyword evidence="4" id="KW-0133">Cell shape</keyword>
<dbReference type="GO" id="GO:0009252">
    <property type="term" value="P:peptidoglycan biosynthetic process"/>
    <property type="evidence" value="ECO:0007669"/>
    <property type="project" value="UniProtKB-KW"/>
</dbReference>
<dbReference type="GeneID" id="98918318"/>
<dbReference type="Pfam" id="PF00768">
    <property type="entry name" value="Peptidase_S11"/>
    <property type="match status" value="1"/>
</dbReference>
<evidence type="ECO:0000259" key="10">
    <source>
        <dbReference type="Pfam" id="PF00768"/>
    </source>
</evidence>
<feature type="domain" description="Peptidase S11 D-alanyl-D-alanine carboxypeptidase A N-terminal" evidence="10">
    <location>
        <begin position="76"/>
        <end position="318"/>
    </location>
</feature>
<dbReference type="InterPro" id="IPR018044">
    <property type="entry name" value="Peptidase_S11"/>
</dbReference>
<dbReference type="Proteomes" id="UP000006238">
    <property type="component" value="Unassembled WGS sequence"/>
</dbReference>
<evidence type="ECO:0000256" key="9">
    <source>
        <dbReference type="RuleBase" id="RU004016"/>
    </source>
</evidence>
<evidence type="ECO:0000256" key="6">
    <source>
        <dbReference type="ARBA" id="ARBA00023316"/>
    </source>
</evidence>
<evidence type="ECO:0000313" key="11">
    <source>
        <dbReference type="EMBL" id="EFF68184.1"/>
    </source>
</evidence>
<dbReference type="AlphaFoldDB" id="D4S036"/>
<dbReference type="eggNOG" id="COG1686">
    <property type="taxonomic scope" value="Bacteria"/>
</dbReference>
<accession>D4S036</accession>
<feature type="active site" evidence="7">
    <location>
        <position position="168"/>
    </location>
</feature>
<dbReference type="InterPro" id="IPR001967">
    <property type="entry name" value="Peptidase_S11_N"/>
</dbReference>
<dbReference type="PANTHER" id="PTHR21581">
    <property type="entry name" value="D-ALANYL-D-ALANINE CARBOXYPEPTIDASE"/>
    <property type="match status" value="1"/>
</dbReference>